<reference evidence="2 3" key="1">
    <citation type="submission" date="2021-06" db="EMBL/GenBank/DDBJ databases">
        <title>Caerostris extrusa draft genome.</title>
        <authorList>
            <person name="Kono N."/>
            <person name="Arakawa K."/>
        </authorList>
    </citation>
    <scope>NUCLEOTIDE SEQUENCE [LARGE SCALE GENOMIC DNA]</scope>
</reference>
<dbReference type="EMBL" id="BPLR01007613">
    <property type="protein sequence ID" value="GIY18337.1"/>
    <property type="molecule type" value="Genomic_DNA"/>
</dbReference>
<proteinExistence type="predicted"/>
<name>A0AAV4RAB9_CAEEX</name>
<dbReference type="AlphaFoldDB" id="A0AAV4RAB9"/>
<feature type="compositionally biased region" description="Basic and acidic residues" evidence="1">
    <location>
        <begin position="39"/>
        <end position="59"/>
    </location>
</feature>
<evidence type="ECO:0000313" key="2">
    <source>
        <dbReference type="EMBL" id="GIY18337.1"/>
    </source>
</evidence>
<dbReference type="Proteomes" id="UP001054945">
    <property type="component" value="Unassembled WGS sequence"/>
</dbReference>
<accession>A0AAV4RAB9</accession>
<sequence>MPCSASPPSPLFDCPYRYYMQSNPESLAEIIESCMTERGGQKKKERQGYHKNNPRDVRRVERRRKSRSKGERRSSCWVSKQRALLLPGGRSRRRFWRGNLEGIS</sequence>
<organism evidence="2 3">
    <name type="scientific">Caerostris extrusa</name>
    <name type="common">Bark spider</name>
    <name type="synonym">Caerostris bankana</name>
    <dbReference type="NCBI Taxonomy" id="172846"/>
    <lineage>
        <taxon>Eukaryota</taxon>
        <taxon>Metazoa</taxon>
        <taxon>Ecdysozoa</taxon>
        <taxon>Arthropoda</taxon>
        <taxon>Chelicerata</taxon>
        <taxon>Arachnida</taxon>
        <taxon>Araneae</taxon>
        <taxon>Araneomorphae</taxon>
        <taxon>Entelegynae</taxon>
        <taxon>Araneoidea</taxon>
        <taxon>Araneidae</taxon>
        <taxon>Caerostris</taxon>
    </lineage>
</organism>
<keyword evidence="3" id="KW-1185">Reference proteome</keyword>
<feature type="region of interest" description="Disordered" evidence="1">
    <location>
        <begin position="37"/>
        <end position="75"/>
    </location>
</feature>
<protein>
    <submittedName>
        <fullName evidence="2">Uncharacterized protein</fullName>
    </submittedName>
</protein>
<evidence type="ECO:0000256" key="1">
    <source>
        <dbReference type="SAM" id="MobiDB-lite"/>
    </source>
</evidence>
<gene>
    <name evidence="2" type="ORF">CEXT_410671</name>
</gene>
<evidence type="ECO:0000313" key="3">
    <source>
        <dbReference type="Proteomes" id="UP001054945"/>
    </source>
</evidence>
<comment type="caution">
    <text evidence="2">The sequence shown here is derived from an EMBL/GenBank/DDBJ whole genome shotgun (WGS) entry which is preliminary data.</text>
</comment>